<evidence type="ECO:0008006" key="5">
    <source>
        <dbReference type="Google" id="ProtNLM"/>
    </source>
</evidence>
<dbReference type="Proteomes" id="UP000286415">
    <property type="component" value="Unassembled WGS sequence"/>
</dbReference>
<dbReference type="OrthoDB" id="6271187at2759"/>
<feature type="chain" id="PRO_5035929716" description="Ig-like domain-containing protein" evidence="2">
    <location>
        <begin position="21"/>
        <end position="749"/>
    </location>
</feature>
<protein>
    <recommendedName>
        <fullName evidence="5">Ig-like domain-containing protein</fullName>
    </recommendedName>
</protein>
<evidence type="ECO:0000256" key="1">
    <source>
        <dbReference type="SAM" id="MobiDB-lite"/>
    </source>
</evidence>
<dbReference type="EMBL" id="NIRI02000077">
    <property type="protein sequence ID" value="KAG5441309.1"/>
    <property type="molecule type" value="Genomic_DNA"/>
</dbReference>
<proteinExistence type="predicted"/>
<reference evidence="3 4" key="1">
    <citation type="journal article" date="2018" name="Biotechnol. Adv.">
        <title>Improved genomic resources and new bioinformatic workflow for the carcinogenic parasite Clonorchis sinensis: Biotechnological implications.</title>
        <authorList>
            <person name="Wang D."/>
            <person name="Korhonen P.K."/>
            <person name="Gasser R.B."/>
            <person name="Young N.D."/>
        </authorList>
    </citation>
    <scope>NUCLEOTIDE SEQUENCE [LARGE SCALE GENOMIC DNA]</scope>
    <source>
        <strain evidence="3">Cs-k2</strain>
    </source>
</reference>
<gene>
    <name evidence="3" type="ORF">CSKR_113674</name>
</gene>
<feature type="region of interest" description="Disordered" evidence="1">
    <location>
        <begin position="208"/>
        <end position="228"/>
    </location>
</feature>
<name>A0A8T1LX32_CLOSI</name>
<dbReference type="AlphaFoldDB" id="A0A8T1LX32"/>
<feature type="region of interest" description="Disordered" evidence="1">
    <location>
        <begin position="700"/>
        <end position="749"/>
    </location>
</feature>
<evidence type="ECO:0000313" key="3">
    <source>
        <dbReference type="EMBL" id="KAG5441309.1"/>
    </source>
</evidence>
<accession>A0A8T1LX32</accession>
<organism evidence="3 4">
    <name type="scientific">Clonorchis sinensis</name>
    <name type="common">Chinese liver fluke</name>
    <dbReference type="NCBI Taxonomy" id="79923"/>
    <lineage>
        <taxon>Eukaryota</taxon>
        <taxon>Metazoa</taxon>
        <taxon>Spiralia</taxon>
        <taxon>Lophotrochozoa</taxon>
        <taxon>Platyhelminthes</taxon>
        <taxon>Trematoda</taxon>
        <taxon>Digenea</taxon>
        <taxon>Opisthorchiida</taxon>
        <taxon>Opisthorchiata</taxon>
        <taxon>Opisthorchiidae</taxon>
        <taxon>Clonorchis</taxon>
    </lineage>
</organism>
<keyword evidence="4" id="KW-1185">Reference proteome</keyword>
<feature type="signal peptide" evidence="2">
    <location>
        <begin position="1"/>
        <end position="20"/>
    </location>
</feature>
<feature type="compositionally biased region" description="Polar residues" evidence="1">
    <location>
        <begin position="707"/>
        <end position="718"/>
    </location>
</feature>
<feature type="compositionally biased region" description="Polar residues" evidence="1">
    <location>
        <begin position="725"/>
        <end position="749"/>
    </location>
</feature>
<comment type="caution">
    <text evidence="3">The sequence shown here is derived from an EMBL/GenBank/DDBJ whole genome shotgun (WGS) entry which is preliminary data.</text>
</comment>
<evidence type="ECO:0000256" key="2">
    <source>
        <dbReference type="SAM" id="SignalP"/>
    </source>
</evidence>
<evidence type="ECO:0000313" key="4">
    <source>
        <dbReference type="Proteomes" id="UP000286415"/>
    </source>
</evidence>
<feature type="compositionally biased region" description="Polar residues" evidence="1">
    <location>
        <begin position="208"/>
        <end position="219"/>
    </location>
</feature>
<keyword evidence="2" id="KW-0732">Signal</keyword>
<reference evidence="3 4" key="2">
    <citation type="journal article" date="2021" name="Genomics">
        <title>High-quality reference genome for Clonorchis sinensis.</title>
        <authorList>
            <person name="Young N.D."/>
            <person name="Stroehlein A.J."/>
            <person name="Kinkar L."/>
            <person name="Wang T."/>
            <person name="Sohn W.M."/>
            <person name="Chang B.C.H."/>
            <person name="Kaur P."/>
            <person name="Weisz D."/>
            <person name="Dudchenko O."/>
            <person name="Aiden E.L."/>
            <person name="Korhonen P.K."/>
            <person name="Gasser R.B."/>
        </authorList>
    </citation>
    <scope>NUCLEOTIDE SEQUENCE [LARGE SCALE GENOMIC DNA]</scope>
    <source>
        <strain evidence="3">Cs-k2</strain>
    </source>
</reference>
<sequence length="749" mass="82499">MVPGGAKYFIFVIFIPTVFPDSYTILLENDPACRRNDYHPTLLKVGVDDIVLHEQLVMMWPGNVVEPLNSNYSLPPRSLFGACSGILIRPSGRFVQRTLAEGMVSFWLLRAEATLTCSRNIRVLNNYFIKIDQWMEPHPWTGGPWISGGTTSHDQESTHPIIYNAVPDKSLQLNCSDGKQVVAAHVSGYVRRVKVTWNLRGALAASRSPSASVENSSTTEDLQGPQQPLELLSPELSVRIRITSRMLFHGNFSSERKRVLCEFFSGFWCDSLISSGTSASAMRQAVRSDKSDLDQDACVPATMRCDNLPDCNPHQTSLSADEMNCEAFTGNYSFNRSDRLANSTVLERWTSRLPWLVLAPVPLVLICALVRICSQKRQLDLTEVADFSRFQPNGTGDPRERSQSLPVNRSIRGKFADGQRLLRRKRRGLQLDAFESGNTLASVAEVDEIDVDSRSRTSSILLKEKGEESFNSMLSHGSPRSNGGLGVVDYQMEVTVPSGEVKSTLPFLHHSVHSLPTDRNRPNRRANKYADKTRKYLCWSALLDPVSSSSSSQSACEGSSGSVCSHCGSVSGQPLGRSRSCDDILMDDKQTYMEDGGGMELQPIVQLVGGKSGDEGRIKQDATILETTNHDNTGCAALEDRENCGEIDDLEYCFHHEQHRDSLHDDLLRDFTETSNSGGTALSNLPCARMVTVVATVSGPMEPANYPSPTTGSDASSNETRETRSPSQDRPNSSPVGTSNSILRQTTSD</sequence>